<evidence type="ECO:0000313" key="3">
    <source>
        <dbReference type="Proteomes" id="UP000558488"/>
    </source>
</evidence>
<name>A0A7J7ZJK0_PIPKU</name>
<reference evidence="2 3" key="1">
    <citation type="journal article" date="2020" name="Nature">
        <title>Six reference-quality genomes reveal evolution of bat adaptations.</title>
        <authorList>
            <person name="Jebb D."/>
            <person name="Huang Z."/>
            <person name="Pippel M."/>
            <person name="Hughes G.M."/>
            <person name="Lavrichenko K."/>
            <person name="Devanna P."/>
            <person name="Winkler S."/>
            <person name="Jermiin L.S."/>
            <person name="Skirmuntt E.C."/>
            <person name="Katzourakis A."/>
            <person name="Burkitt-Gray L."/>
            <person name="Ray D.A."/>
            <person name="Sullivan K.A.M."/>
            <person name="Roscito J.G."/>
            <person name="Kirilenko B.M."/>
            <person name="Davalos L.M."/>
            <person name="Corthals A.P."/>
            <person name="Power M.L."/>
            <person name="Jones G."/>
            <person name="Ransome R.D."/>
            <person name="Dechmann D.K.N."/>
            <person name="Locatelli A.G."/>
            <person name="Puechmaille S.J."/>
            <person name="Fedrigo O."/>
            <person name="Jarvis E.D."/>
            <person name="Hiller M."/>
            <person name="Vernes S.C."/>
            <person name="Myers E.W."/>
            <person name="Teeling E.C."/>
        </authorList>
    </citation>
    <scope>NUCLEOTIDE SEQUENCE [LARGE SCALE GENOMIC DNA]</scope>
    <source>
        <strain evidence="2">MPipKuh1</strain>
        <tissue evidence="2">Flight muscle</tissue>
    </source>
</reference>
<accession>A0A7J7ZJK0</accession>
<dbReference type="EMBL" id="JACAGB010000003">
    <property type="protein sequence ID" value="KAF6374432.1"/>
    <property type="molecule type" value="Genomic_DNA"/>
</dbReference>
<feature type="compositionally biased region" description="Polar residues" evidence="1">
    <location>
        <begin position="128"/>
        <end position="151"/>
    </location>
</feature>
<comment type="caution">
    <text evidence="2">The sequence shown here is derived from an EMBL/GenBank/DDBJ whole genome shotgun (WGS) entry which is preliminary data.</text>
</comment>
<organism evidence="2 3">
    <name type="scientific">Pipistrellus kuhlii</name>
    <name type="common">Kuhl's pipistrelle</name>
    <dbReference type="NCBI Taxonomy" id="59472"/>
    <lineage>
        <taxon>Eukaryota</taxon>
        <taxon>Metazoa</taxon>
        <taxon>Chordata</taxon>
        <taxon>Craniata</taxon>
        <taxon>Vertebrata</taxon>
        <taxon>Euteleostomi</taxon>
        <taxon>Mammalia</taxon>
        <taxon>Eutheria</taxon>
        <taxon>Laurasiatheria</taxon>
        <taxon>Chiroptera</taxon>
        <taxon>Yangochiroptera</taxon>
        <taxon>Vespertilionidae</taxon>
        <taxon>Pipistrellus</taxon>
    </lineage>
</organism>
<dbReference type="AlphaFoldDB" id="A0A7J7ZJK0"/>
<evidence type="ECO:0000313" key="2">
    <source>
        <dbReference type="EMBL" id="KAF6374432.1"/>
    </source>
</evidence>
<evidence type="ECO:0000256" key="1">
    <source>
        <dbReference type="SAM" id="MobiDB-lite"/>
    </source>
</evidence>
<protein>
    <submittedName>
        <fullName evidence="2">Uncharacterized protein</fullName>
    </submittedName>
</protein>
<dbReference type="Proteomes" id="UP000558488">
    <property type="component" value="Unassembled WGS sequence"/>
</dbReference>
<feature type="region of interest" description="Disordered" evidence="1">
    <location>
        <begin position="127"/>
        <end position="151"/>
    </location>
</feature>
<gene>
    <name evidence="2" type="ORF">mPipKuh1_009651</name>
</gene>
<sequence>MRKLRQDEVVALKSRSMVAAGGVKSLSPPGTKHPPAGPAQLCPWFPGRPRSLRGWTVSGKSNSDPVTWDWLGLVCDTRAPSTACPAQARAVTAARAGSGTEHHPADAACCPPSCLRGALSAGLGGCQGNQPSSVSRSGPLTNTQTTRIHSW</sequence>
<proteinExistence type="predicted"/>
<keyword evidence="3" id="KW-1185">Reference proteome</keyword>